<sequence length="53" mass="6180">MEGIADKYEKGLAKVDLELLLEARENAIKLQLDPEFIHLLEEEINLREKENSQ</sequence>
<dbReference type="Pfam" id="PF08970">
    <property type="entry name" value="Sda"/>
    <property type="match status" value="1"/>
</dbReference>
<reference evidence="1" key="1">
    <citation type="journal article" date="2014" name="Genome Announc.">
        <title>Draft Genome Sequences of Three Alkaliphilic Bacillus Strains, Bacillus wakoensis JCM 9140T, Bacillus akibai JCM 9157T, and Bacillus hemicellulosilyticus JCM 9152T.</title>
        <authorList>
            <person name="Yuki M."/>
            <person name="Oshima K."/>
            <person name="Suda W."/>
            <person name="Oshida Y."/>
            <person name="Kitamura K."/>
            <person name="Iida T."/>
            <person name="Hattori M."/>
            <person name="Ohkuma M."/>
        </authorList>
    </citation>
    <scope>NUCLEOTIDE SEQUENCE [LARGE SCALE GENOMIC DNA]</scope>
    <source>
        <strain evidence="1">JCM 9140</strain>
    </source>
</reference>
<comment type="caution">
    <text evidence="1">The sequence shown here is derived from an EMBL/GenBank/DDBJ whole genome shotgun (WGS) entry which is preliminary data.</text>
</comment>
<evidence type="ECO:0000313" key="2">
    <source>
        <dbReference type="Proteomes" id="UP000018890"/>
    </source>
</evidence>
<name>W4Q747_9BACI</name>
<dbReference type="InterPro" id="IPR015064">
    <property type="entry name" value="Sda"/>
</dbReference>
<dbReference type="SUPFAM" id="SSF100985">
    <property type="entry name" value="Sporulation inhibitor Sda"/>
    <property type="match status" value="1"/>
</dbReference>
<keyword evidence="2" id="KW-1185">Reference proteome</keyword>
<dbReference type="Proteomes" id="UP000018890">
    <property type="component" value="Unassembled WGS sequence"/>
</dbReference>
<gene>
    <name evidence="1" type="ORF">JCM9140_3336</name>
</gene>
<organism evidence="1 2">
    <name type="scientific">Halalkalibacter wakoensis JCM 9140</name>
    <dbReference type="NCBI Taxonomy" id="1236970"/>
    <lineage>
        <taxon>Bacteria</taxon>
        <taxon>Bacillati</taxon>
        <taxon>Bacillota</taxon>
        <taxon>Bacilli</taxon>
        <taxon>Bacillales</taxon>
        <taxon>Bacillaceae</taxon>
        <taxon>Halalkalibacter</taxon>
    </lineage>
</organism>
<dbReference type="RefSeq" id="WP_081727714.1">
    <property type="nucleotide sequence ID" value="NZ_BAUT01000042.1"/>
</dbReference>
<dbReference type="InterPro" id="IPR036916">
    <property type="entry name" value="Sda_sf"/>
</dbReference>
<dbReference type="Gene3D" id="1.10.287.1100">
    <property type="entry name" value="Sporulation inhibitor A"/>
    <property type="match status" value="1"/>
</dbReference>
<proteinExistence type="predicted"/>
<protein>
    <recommendedName>
        <fullName evidence="3">IDEAL domain-containing protein</fullName>
    </recommendedName>
</protein>
<evidence type="ECO:0008006" key="3">
    <source>
        <dbReference type="Google" id="ProtNLM"/>
    </source>
</evidence>
<dbReference type="EMBL" id="BAUT01000042">
    <property type="protein sequence ID" value="GAE27209.1"/>
    <property type="molecule type" value="Genomic_DNA"/>
</dbReference>
<accession>W4Q747</accession>
<dbReference type="AlphaFoldDB" id="W4Q747"/>
<dbReference type="OrthoDB" id="2933732at2"/>
<evidence type="ECO:0000313" key="1">
    <source>
        <dbReference type="EMBL" id="GAE27209.1"/>
    </source>
</evidence>